<dbReference type="GO" id="GO:0016020">
    <property type="term" value="C:membrane"/>
    <property type="evidence" value="ECO:0007669"/>
    <property type="project" value="UniProtKB-SubCell"/>
</dbReference>
<comment type="subcellular location">
    <subcellularLocation>
        <location evidence="1">Membrane</location>
        <topology evidence="1">Single-pass membrane protein</topology>
    </subcellularLocation>
</comment>
<feature type="transmembrane region" description="Helical" evidence="5">
    <location>
        <begin position="7"/>
        <end position="28"/>
    </location>
</feature>
<dbReference type="Proteomes" id="UP000005408">
    <property type="component" value="Unassembled WGS sequence"/>
</dbReference>
<sequence>MRRWQILKCLGLVAIVFFIFQCFLWFHFPTKQDQNPATYDVKLLVKKVMAVWEDLEDALFVIEPEVLYKIVEQENYSDNEGRCAVFCHLTKRAIAFGVFGHKVAMPLVVSKFRQSGFAAVDAKEDNPDFRLKNPGSPPQRIVTHIFLQDMAQPELTLHVVVFYPRADFLWTSQIQMPTSDLSFGASAGAYEVFEWRSLTIDGVHISVPKSIRHFIYMAQESKFLECDQDRAQLFYTQHPRDDSEEAQRFTRKARQLLVKGKEVLDALGVRFWLSSGTCLGWFRQCDIITYSKDVDFGIWIKDHKPEIIDAMETAGLPLKHVFGKVSDSYELSFKAGEVKLDIFFFYEEGDTMWNGGTDAKTGEKLKYVFPKFDLCWTLLLDIRVRVPCPTQPYIQANYGKQWDVPVKSWDWKSSAFNVRPNGVWPKSEWKEVIQVYE</sequence>
<name>A0A8W8NN84_MAGGI</name>
<evidence type="ECO:0000259" key="6">
    <source>
        <dbReference type="Pfam" id="PF19737"/>
    </source>
</evidence>
<accession>A0A8W8NN84</accession>
<evidence type="ECO:0000256" key="5">
    <source>
        <dbReference type="SAM" id="Phobius"/>
    </source>
</evidence>
<dbReference type="AlphaFoldDB" id="A0A8W8NN84"/>
<evidence type="ECO:0000256" key="4">
    <source>
        <dbReference type="ARBA" id="ARBA00023136"/>
    </source>
</evidence>
<organism evidence="7 8">
    <name type="scientific">Magallana gigas</name>
    <name type="common">Pacific oyster</name>
    <name type="synonym">Crassostrea gigas</name>
    <dbReference type="NCBI Taxonomy" id="29159"/>
    <lineage>
        <taxon>Eukaryota</taxon>
        <taxon>Metazoa</taxon>
        <taxon>Spiralia</taxon>
        <taxon>Lophotrochozoa</taxon>
        <taxon>Mollusca</taxon>
        <taxon>Bivalvia</taxon>
        <taxon>Autobranchia</taxon>
        <taxon>Pteriomorphia</taxon>
        <taxon>Ostreida</taxon>
        <taxon>Ostreoidea</taxon>
        <taxon>Ostreidae</taxon>
        <taxon>Magallana</taxon>
    </lineage>
</organism>
<dbReference type="OMA" id="ICKWATH"/>
<dbReference type="OrthoDB" id="6046095at2759"/>
<feature type="domain" description="Ribitol-5-phosphate transferase FKTN N-terminal" evidence="6">
    <location>
        <begin position="38"/>
        <end position="254"/>
    </location>
</feature>
<keyword evidence="3 5" id="KW-1133">Transmembrane helix</keyword>
<protein>
    <recommendedName>
        <fullName evidence="6">Ribitol-5-phosphate transferase FKTN N-terminal domain-containing protein</fullName>
    </recommendedName>
</protein>
<dbReference type="PANTHER" id="PTHR15407">
    <property type="entry name" value="FUKUTIN-RELATED"/>
    <property type="match status" value="1"/>
</dbReference>
<evidence type="ECO:0000313" key="7">
    <source>
        <dbReference type="EnsemblMetazoa" id="G60.2:cds"/>
    </source>
</evidence>
<dbReference type="Pfam" id="PF19737">
    <property type="entry name" value="FKTN_N"/>
    <property type="match status" value="1"/>
</dbReference>
<dbReference type="EnsemblMetazoa" id="G60.2">
    <property type="protein sequence ID" value="G60.2:cds"/>
    <property type="gene ID" value="G60"/>
</dbReference>
<keyword evidence="2 5" id="KW-0812">Transmembrane</keyword>
<keyword evidence="4 5" id="KW-0472">Membrane</keyword>
<dbReference type="EnsemblMetazoa" id="G60.3">
    <property type="protein sequence ID" value="G60.3:cds"/>
    <property type="gene ID" value="G60"/>
</dbReference>
<evidence type="ECO:0000256" key="2">
    <source>
        <dbReference type="ARBA" id="ARBA00022692"/>
    </source>
</evidence>
<keyword evidence="8" id="KW-1185">Reference proteome</keyword>
<proteinExistence type="predicted"/>
<dbReference type="InterPro" id="IPR045587">
    <property type="entry name" value="FKTN_N"/>
</dbReference>
<dbReference type="PANTHER" id="PTHR15407:SF28">
    <property type="entry name" value="RIBITOL-5-PHOSPHATE TRANSFERASE FKTN"/>
    <property type="match status" value="1"/>
</dbReference>
<evidence type="ECO:0000256" key="1">
    <source>
        <dbReference type="ARBA" id="ARBA00004167"/>
    </source>
</evidence>
<dbReference type="InterPro" id="IPR009644">
    <property type="entry name" value="FKTN/MNN4/W02B3.4-1"/>
</dbReference>
<reference evidence="7" key="1">
    <citation type="submission" date="2022-08" db="UniProtKB">
        <authorList>
            <consortium name="EnsemblMetazoa"/>
        </authorList>
    </citation>
    <scope>IDENTIFICATION</scope>
    <source>
        <strain evidence="7">05x7-T-G4-1.051#20</strain>
    </source>
</reference>
<evidence type="ECO:0000256" key="3">
    <source>
        <dbReference type="ARBA" id="ARBA00022989"/>
    </source>
</evidence>
<evidence type="ECO:0000313" key="8">
    <source>
        <dbReference type="Proteomes" id="UP000005408"/>
    </source>
</evidence>